<keyword evidence="6" id="KW-0732">Signal</keyword>
<organism evidence="7 8">
    <name type="scientific">Lachnellula occidentalis</name>
    <dbReference type="NCBI Taxonomy" id="215460"/>
    <lineage>
        <taxon>Eukaryota</taxon>
        <taxon>Fungi</taxon>
        <taxon>Dikarya</taxon>
        <taxon>Ascomycota</taxon>
        <taxon>Pezizomycotina</taxon>
        <taxon>Leotiomycetes</taxon>
        <taxon>Helotiales</taxon>
        <taxon>Lachnaceae</taxon>
        <taxon>Lachnellula</taxon>
    </lineage>
</organism>
<evidence type="ECO:0000313" key="7">
    <source>
        <dbReference type="EMBL" id="TVY39421.1"/>
    </source>
</evidence>
<keyword evidence="4" id="KW-0378">Hydrolase</keyword>
<dbReference type="AlphaFoldDB" id="A0A8H8RTP0"/>
<evidence type="ECO:0000256" key="1">
    <source>
        <dbReference type="ARBA" id="ARBA00009431"/>
    </source>
</evidence>
<evidence type="ECO:0000256" key="3">
    <source>
        <dbReference type="ARBA" id="ARBA00022670"/>
    </source>
</evidence>
<dbReference type="Proteomes" id="UP000443090">
    <property type="component" value="Unassembled WGS sequence"/>
</dbReference>
<evidence type="ECO:0000256" key="4">
    <source>
        <dbReference type="ARBA" id="ARBA00022801"/>
    </source>
</evidence>
<evidence type="ECO:0000256" key="6">
    <source>
        <dbReference type="SAM" id="SignalP"/>
    </source>
</evidence>
<dbReference type="Gene3D" id="1.10.287.410">
    <property type="match status" value="1"/>
</dbReference>
<keyword evidence="2 7" id="KW-0121">Carboxypeptidase</keyword>
<evidence type="ECO:0000313" key="8">
    <source>
        <dbReference type="Proteomes" id="UP000443090"/>
    </source>
</evidence>
<dbReference type="GO" id="GO:0006508">
    <property type="term" value="P:proteolysis"/>
    <property type="evidence" value="ECO:0007669"/>
    <property type="project" value="UniProtKB-KW"/>
</dbReference>
<comment type="caution">
    <text evidence="7">The sequence shown here is derived from an EMBL/GenBank/DDBJ whole genome shotgun (WGS) entry which is preliminary data.</text>
</comment>
<protein>
    <submittedName>
        <fullName evidence="7">Carboxypeptidase</fullName>
    </submittedName>
</protein>
<dbReference type="Gene3D" id="3.40.50.1820">
    <property type="entry name" value="alpha/beta hydrolase"/>
    <property type="match status" value="1"/>
</dbReference>
<dbReference type="PRINTS" id="PR00724">
    <property type="entry name" value="CRBOXYPTASEC"/>
</dbReference>
<dbReference type="Pfam" id="PF00450">
    <property type="entry name" value="Peptidase_S10"/>
    <property type="match status" value="1"/>
</dbReference>
<dbReference type="EMBL" id="QGMI01000525">
    <property type="protein sequence ID" value="TVY39421.1"/>
    <property type="molecule type" value="Genomic_DNA"/>
</dbReference>
<keyword evidence="5" id="KW-0325">Glycoprotein</keyword>
<dbReference type="PANTHER" id="PTHR11802:SF453">
    <property type="entry name" value="S1, PUTATIVE-RELATED"/>
    <property type="match status" value="1"/>
</dbReference>
<dbReference type="PANTHER" id="PTHR11802">
    <property type="entry name" value="SERINE PROTEASE FAMILY S10 SERINE CARBOXYPEPTIDASE"/>
    <property type="match status" value="1"/>
</dbReference>
<feature type="chain" id="PRO_5034061418" evidence="6">
    <location>
        <begin position="24"/>
        <end position="461"/>
    </location>
</feature>
<keyword evidence="8" id="KW-1185">Reference proteome</keyword>
<accession>A0A8H8RTP0</accession>
<evidence type="ECO:0000256" key="2">
    <source>
        <dbReference type="ARBA" id="ARBA00022645"/>
    </source>
</evidence>
<keyword evidence="3" id="KW-0645">Protease</keyword>
<evidence type="ECO:0000256" key="5">
    <source>
        <dbReference type="ARBA" id="ARBA00023180"/>
    </source>
</evidence>
<feature type="signal peptide" evidence="6">
    <location>
        <begin position="1"/>
        <end position="23"/>
    </location>
</feature>
<dbReference type="OrthoDB" id="443318at2759"/>
<dbReference type="GO" id="GO:0004185">
    <property type="term" value="F:serine-type carboxypeptidase activity"/>
    <property type="evidence" value="ECO:0007669"/>
    <property type="project" value="InterPro"/>
</dbReference>
<comment type="similarity">
    <text evidence="1">Belongs to the peptidase S10 family.</text>
</comment>
<gene>
    <name evidence="7" type="primary">CPS1_0</name>
    <name evidence="7" type="ORF">LOCC1_G005557</name>
</gene>
<name>A0A8H8RTP0_9HELO</name>
<reference evidence="7 8" key="1">
    <citation type="submission" date="2018-05" db="EMBL/GenBank/DDBJ databases">
        <title>Genome sequencing and assembly of the regulated plant pathogen Lachnellula willkommii and related sister species for the development of diagnostic species identification markers.</title>
        <authorList>
            <person name="Giroux E."/>
            <person name="Bilodeau G."/>
        </authorList>
    </citation>
    <scope>NUCLEOTIDE SEQUENCE [LARGE SCALE GENOMIC DNA]</scope>
    <source>
        <strain evidence="7 8">CBS 160.35</strain>
    </source>
</reference>
<dbReference type="GO" id="GO:0000324">
    <property type="term" value="C:fungal-type vacuole"/>
    <property type="evidence" value="ECO:0007669"/>
    <property type="project" value="TreeGrafter"/>
</dbReference>
<sequence length="461" mass="50960">MFIQFPSFFAISVLASLATQVLSLNIPPGSEFAGKRSIEERHGVVHTIFEHDATGATIDYVKNSGICETTPGVNQYSGYFSVGKNMSMWFWFFEARHDSDSAPLALWLNGGPGCSSMIALFQARLNHPSIDFESLHFWNEYANMIYVDEPIGTGFSYGNDTVFGTVSAAPFVWKLLQAFFAHFKEYEKFAYYFEQQNAAIHNKSLHAEEINLVALGINNGWYDAIIQEREYISFSANNTYYPLINTSIADAYMANYTAICLPALLTCNSTTEETPQCFSAHEQCNDVDNSFSAYYPDIDPYDIRQPASAPFPPETYVNYLNSPAVLKAIGAKVTYSECSDAADLPFAQFGDGSRSFLPTLSSVVQSGITVLLWAGDADSVCDWFGGFASVNAVEYSGSAEFRSKAVANYTVGGVVKGTYKSVGNLSWLRVFASGHEVPAWEPELSLQVFRQTLQKRPISST</sequence>
<dbReference type="InterPro" id="IPR029058">
    <property type="entry name" value="AB_hydrolase_fold"/>
</dbReference>
<proteinExistence type="inferred from homology"/>
<dbReference type="InterPro" id="IPR001563">
    <property type="entry name" value="Peptidase_S10"/>
</dbReference>
<dbReference type="SUPFAM" id="SSF53474">
    <property type="entry name" value="alpha/beta-Hydrolases"/>
    <property type="match status" value="1"/>
</dbReference>